<evidence type="ECO:0000313" key="11">
    <source>
        <dbReference type="EMBL" id="AAZ65499.1"/>
    </source>
</evidence>
<dbReference type="InterPro" id="IPR000873">
    <property type="entry name" value="AMP-dep_synth/lig_dom"/>
</dbReference>
<gene>
    <name evidence="11" type="ordered locus">Reut_C6185</name>
</gene>
<sequence length="574" mass="61829">MTAQAKDTTSAQGRIWLEHYPAGVPAEIDVHRFASLVDMIEQSCRRFATRPAFTHMGSVLTYTELDRLTRHFASALQRLDLQRGDRVAIMMPNLLQYPVAFFGILRAGMVVVNVNPLYSTRELQHQLADSGAAAIVVLENFAATLQAALDATALRHVITTQVGDLLPPLQACAVNLAAGWLPHRMRPWHLPGAISFPEALRRGRRQAPDELVITSDDVALLQYTGGTTGIPKGAVLTHGNLVANTEQISAWLGGTLEEGRETVVTPLPLHHIFALTANLLTFVRLGGNNVLVTDPRNVRSLLRTLRATRFSAISGVNTLFRLLLDLRGSDAVWRANAGALKVAVAGGMAVQRLVAQRWQQATGIPLTEGYGLTEAAPVVCVNPVEGVAFSGAIGMPLPSTRVAIRDEAGQDLPPGQAGEICVQGPQVMRGYWNMPQETARVLGADGWLRTGDLGVMDSRGSIRFLARGKEVIVVSGFKVYPGEVEDVAMQHPGIVDARAIGIPDAHSGEAVKLLVVRRDSALSAQAVLVHCRAQLASYKVPRHIEFWPALPRTDLGKASLRPSTDTQATAAGNA</sequence>
<organism evidence="11">
    <name type="scientific">Cupriavidus pinatubonensis (strain JMP 134 / LMG 1197)</name>
    <name type="common">Cupriavidus necator (strain JMP 134)</name>
    <dbReference type="NCBI Taxonomy" id="264198"/>
    <lineage>
        <taxon>Bacteria</taxon>
        <taxon>Pseudomonadati</taxon>
        <taxon>Pseudomonadota</taxon>
        <taxon>Betaproteobacteria</taxon>
        <taxon>Burkholderiales</taxon>
        <taxon>Burkholderiaceae</taxon>
        <taxon>Cupriavidus</taxon>
    </lineage>
</organism>
<keyword evidence="4 11" id="KW-0436">Ligase</keyword>
<proteinExistence type="inferred from homology"/>
<dbReference type="EMBL" id="CP000092">
    <property type="protein sequence ID" value="AAZ65499.1"/>
    <property type="molecule type" value="Genomic_DNA"/>
</dbReference>
<evidence type="ECO:0000256" key="4">
    <source>
        <dbReference type="ARBA" id="ARBA00022598"/>
    </source>
</evidence>
<name>Q46MX6_CUPPJ</name>
<evidence type="ECO:0000256" key="5">
    <source>
        <dbReference type="ARBA" id="ARBA00023136"/>
    </source>
</evidence>
<dbReference type="Gene3D" id="3.40.50.12780">
    <property type="entry name" value="N-terminal domain of ligase-like"/>
    <property type="match status" value="1"/>
</dbReference>
<evidence type="ECO:0000256" key="2">
    <source>
        <dbReference type="ARBA" id="ARBA00005005"/>
    </source>
</evidence>
<dbReference type="PANTHER" id="PTHR43767">
    <property type="entry name" value="LONG-CHAIN-FATTY-ACID--COA LIGASE"/>
    <property type="match status" value="1"/>
</dbReference>
<dbReference type="Pfam" id="PF00501">
    <property type="entry name" value="AMP-binding"/>
    <property type="match status" value="1"/>
</dbReference>
<dbReference type="SUPFAM" id="SSF56801">
    <property type="entry name" value="Acetyl-CoA synthetase-like"/>
    <property type="match status" value="1"/>
</dbReference>
<dbReference type="InterPro" id="IPR045851">
    <property type="entry name" value="AMP-bd_C_sf"/>
</dbReference>
<dbReference type="EC" id="6.2.1.3" evidence="6"/>
<dbReference type="InterPro" id="IPR025110">
    <property type="entry name" value="AMP-bd_C"/>
</dbReference>
<comment type="pathway">
    <text evidence="2">Lipid metabolism; fatty acid beta-oxidation.</text>
</comment>
<dbReference type="InterPro" id="IPR042099">
    <property type="entry name" value="ANL_N_sf"/>
</dbReference>
<dbReference type="GO" id="GO:0016020">
    <property type="term" value="C:membrane"/>
    <property type="evidence" value="ECO:0007669"/>
    <property type="project" value="UniProtKB-SubCell"/>
</dbReference>
<keyword evidence="5" id="KW-0472">Membrane</keyword>
<dbReference type="eggNOG" id="COG0318">
    <property type="taxonomic scope" value="Bacteria"/>
</dbReference>
<dbReference type="InterPro" id="IPR020845">
    <property type="entry name" value="AMP-binding_CS"/>
</dbReference>
<evidence type="ECO:0000256" key="3">
    <source>
        <dbReference type="ARBA" id="ARBA00006432"/>
    </source>
</evidence>
<dbReference type="FunFam" id="3.40.50.12780:FF:000003">
    <property type="entry name" value="Long-chain-fatty-acid--CoA ligase FadD"/>
    <property type="match status" value="1"/>
</dbReference>
<geneLocation type="plasmid" evidence="11">
    <name>megaplasmid</name>
</geneLocation>
<dbReference type="PROSITE" id="PS00455">
    <property type="entry name" value="AMP_BINDING"/>
    <property type="match status" value="1"/>
</dbReference>
<comment type="similarity">
    <text evidence="3">Belongs to the ATP-dependent AMP-binding enzyme family.</text>
</comment>
<dbReference type="OrthoDB" id="9766486at2"/>
<accession>Q46MX6</accession>
<reference evidence="11" key="1">
    <citation type="submission" date="2005-08" db="EMBL/GenBank/DDBJ databases">
        <title>Complete sequence of a megaplasmid of Ralstonia eutropha JMP134.</title>
        <authorList>
            <person name="Copeland A."/>
            <person name="Lucas S."/>
            <person name="Lapidus A."/>
            <person name="Barry K."/>
            <person name="Detter J.C."/>
            <person name="Glavina T."/>
            <person name="Hammon N."/>
            <person name="Israni S."/>
            <person name="Pitluck S."/>
            <person name="Goltsman E."/>
            <person name="Martinez M."/>
            <person name="Vergez L."/>
            <person name="Larimer F."/>
            <person name="Land M."/>
            <person name="Lykidis A."/>
            <person name="Richardson P."/>
        </authorList>
    </citation>
    <scope>NUCLEOTIDE SEQUENCE [LARGE SCALE GENOMIC DNA]</scope>
    <source>
        <strain evidence="11">JMP134</strain>
        <plasmid evidence="11">megaplasmid</plasmid>
    </source>
</reference>
<evidence type="ECO:0000256" key="8">
    <source>
        <dbReference type="ARBA" id="ARBA00042773"/>
    </source>
</evidence>
<protein>
    <recommendedName>
        <fullName evidence="7">Long-chain-fatty-acid--CoA ligase</fullName>
        <ecNumber evidence="6">6.2.1.3</ecNumber>
    </recommendedName>
    <alternativeName>
        <fullName evidence="8">Long-chain acyl-CoA synthetase</fullName>
    </alternativeName>
</protein>
<evidence type="ECO:0000259" key="10">
    <source>
        <dbReference type="Pfam" id="PF13193"/>
    </source>
</evidence>
<dbReference type="CDD" id="cd05936">
    <property type="entry name" value="FC-FACS_FadD_like"/>
    <property type="match status" value="1"/>
</dbReference>
<dbReference type="InterPro" id="IPR050237">
    <property type="entry name" value="ATP-dep_AMP-bd_enzyme"/>
</dbReference>
<dbReference type="KEGG" id="reu:Reut_C6185"/>
<dbReference type="GO" id="GO:0004467">
    <property type="term" value="F:long-chain fatty acid-CoA ligase activity"/>
    <property type="evidence" value="ECO:0007669"/>
    <property type="project" value="UniProtKB-EC"/>
</dbReference>
<feature type="domain" description="AMP-binding enzyme C-terminal" evidence="10">
    <location>
        <begin position="483"/>
        <end position="557"/>
    </location>
</feature>
<evidence type="ECO:0000256" key="7">
    <source>
        <dbReference type="ARBA" id="ARBA00039545"/>
    </source>
</evidence>
<evidence type="ECO:0000256" key="1">
    <source>
        <dbReference type="ARBA" id="ARBA00004170"/>
    </source>
</evidence>
<dbReference type="AlphaFoldDB" id="Q46MX6"/>
<dbReference type="PANTHER" id="PTHR43767:SF8">
    <property type="entry name" value="LONG-CHAIN-FATTY-ACID--COA LIGASE"/>
    <property type="match status" value="1"/>
</dbReference>
<evidence type="ECO:0000256" key="6">
    <source>
        <dbReference type="ARBA" id="ARBA00026121"/>
    </source>
</evidence>
<comment type="subcellular location">
    <subcellularLocation>
        <location evidence="1">Membrane</location>
        <topology evidence="1">Peripheral membrane protein</topology>
    </subcellularLocation>
</comment>
<dbReference type="HOGENOM" id="CLU_000022_59_9_4"/>
<dbReference type="Pfam" id="PF13193">
    <property type="entry name" value="AMP-binding_C"/>
    <property type="match status" value="1"/>
</dbReference>
<keyword evidence="11" id="KW-0614">Plasmid</keyword>
<feature type="domain" description="AMP-dependent synthetase/ligase" evidence="9">
    <location>
        <begin position="41"/>
        <end position="432"/>
    </location>
</feature>
<dbReference type="Gene3D" id="3.30.300.30">
    <property type="match status" value="1"/>
</dbReference>
<evidence type="ECO:0000259" key="9">
    <source>
        <dbReference type="Pfam" id="PF00501"/>
    </source>
</evidence>